<proteinExistence type="predicted"/>
<dbReference type="AlphaFoldDB" id="A0A5B7D949"/>
<accession>A0A5B7D949</accession>
<gene>
    <name evidence="2" type="ORF">E2C01_010700</name>
</gene>
<dbReference type="EMBL" id="VSRR010000625">
    <property type="protein sequence ID" value="MPC17834.1"/>
    <property type="molecule type" value="Genomic_DNA"/>
</dbReference>
<name>A0A5B7D949_PORTR</name>
<keyword evidence="3" id="KW-1185">Reference proteome</keyword>
<reference evidence="2 3" key="1">
    <citation type="submission" date="2019-05" db="EMBL/GenBank/DDBJ databases">
        <title>Another draft genome of Portunus trituberculatus and its Hox gene families provides insights of decapod evolution.</title>
        <authorList>
            <person name="Jeong J.-H."/>
            <person name="Song I."/>
            <person name="Kim S."/>
            <person name="Choi T."/>
            <person name="Kim D."/>
            <person name="Ryu S."/>
            <person name="Kim W."/>
        </authorList>
    </citation>
    <scope>NUCLEOTIDE SEQUENCE [LARGE SCALE GENOMIC DNA]</scope>
    <source>
        <tissue evidence="2">Muscle</tissue>
    </source>
</reference>
<evidence type="ECO:0000313" key="2">
    <source>
        <dbReference type="EMBL" id="MPC17834.1"/>
    </source>
</evidence>
<evidence type="ECO:0000313" key="3">
    <source>
        <dbReference type="Proteomes" id="UP000324222"/>
    </source>
</evidence>
<dbReference type="Proteomes" id="UP000324222">
    <property type="component" value="Unassembled WGS sequence"/>
</dbReference>
<feature type="compositionally biased region" description="Polar residues" evidence="1">
    <location>
        <begin position="26"/>
        <end position="49"/>
    </location>
</feature>
<comment type="caution">
    <text evidence="2">The sequence shown here is derived from an EMBL/GenBank/DDBJ whole genome shotgun (WGS) entry which is preliminary data.</text>
</comment>
<evidence type="ECO:0000256" key="1">
    <source>
        <dbReference type="SAM" id="MobiDB-lite"/>
    </source>
</evidence>
<protein>
    <submittedName>
        <fullName evidence="2">Uncharacterized protein</fullName>
    </submittedName>
</protein>
<feature type="region of interest" description="Disordered" evidence="1">
    <location>
        <begin position="17"/>
        <end position="95"/>
    </location>
</feature>
<sequence length="95" mass="10153">MMASGRFLWGHTASPWIQAAAPPPTTGANRLATTLTNSPTHHTVTNTHNSPHRHQHSQLTTPSPTLINSAKQMAPSMESSPQAAHTAKDMPTLPT</sequence>
<feature type="compositionally biased region" description="Polar residues" evidence="1">
    <location>
        <begin position="57"/>
        <end position="83"/>
    </location>
</feature>
<organism evidence="2 3">
    <name type="scientific">Portunus trituberculatus</name>
    <name type="common">Swimming crab</name>
    <name type="synonym">Neptunus trituberculatus</name>
    <dbReference type="NCBI Taxonomy" id="210409"/>
    <lineage>
        <taxon>Eukaryota</taxon>
        <taxon>Metazoa</taxon>
        <taxon>Ecdysozoa</taxon>
        <taxon>Arthropoda</taxon>
        <taxon>Crustacea</taxon>
        <taxon>Multicrustacea</taxon>
        <taxon>Malacostraca</taxon>
        <taxon>Eumalacostraca</taxon>
        <taxon>Eucarida</taxon>
        <taxon>Decapoda</taxon>
        <taxon>Pleocyemata</taxon>
        <taxon>Brachyura</taxon>
        <taxon>Eubrachyura</taxon>
        <taxon>Portunoidea</taxon>
        <taxon>Portunidae</taxon>
        <taxon>Portuninae</taxon>
        <taxon>Portunus</taxon>
    </lineage>
</organism>